<accession>A0A0A1UVC6</accession>
<reference evidence="2 3" key="1">
    <citation type="submission" date="2014-02" db="EMBL/GenBank/DDBJ databases">
        <title>The genome sequence of the entomopathogenic fungus Metarhizium robertsii ARSEF 2575.</title>
        <authorList>
            <person name="Giuliano Garisto Donzelli B."/>
            <person name="Roe B.A."/>
            <person name="Macmil S.L."/>
            <person name="Krasnoff S.B."/>
            <person name="Gibson D.M."/>
        </authorList>
    </citation>
    <scope>NUCLEOTIDE SEQUENCE [LARGE SCALE GENOMIC DNA]</scope>
    <source>
        <strain evidence="2 3">ARSEF 2575</strain>
    </source>
</reference>
<dbReference type="Proteomes" id="UP000030151">
    <property type="component" value="Unassembled WGS sequence"/>
</dbReference>
<protein>
    <submittedName>
        <fullName evidence="2">Uncharacterized protein</fullName>
    </submittedName>
</protein>
<evidence type="ECO:0000313" key="3">
    <source>
        <dbReference type="Proteomes" id="UP000030151"/>
    </source>
</evidence>
<organism evidence="2 3">
    <name type="scientific">Metarhizium robertsii</name>
    <dbReference type="NCBI Taxonomy" id="568076"/>
    <lineage>
        <taxon>Eukaryota</taxon>
        <taxon>Fungi</taxon>
        <taxon>Dikarya</taxon>
        <taxon>Ascomycota</taxon>
        <taxon>Pezizomycotina</taxon>
        <taxon>Sordariomycetes</taxon>
        <taxon>Hypocreomycetidae</taxon>
        <taxon>Hypocreales</taxon>
        <taxon>Clavicipitaceae</taxon>
        <taxon>Metarhizium</taxon>
    </lineage>
</organism>
<sequence length="182" mass="20089">MGTYDDGGMEQDGAGWPGRTDKGAGYRTKMQVERQNPDLTLVLIHAQRKKQARIRQSRTDAVWFGSFASSSIDRLSAGAVDAWIVSLSACGFVQVTVNHARRQFPPFRVPPAVPPASDYRRGFCWPLSSKRTVNSFWTGPRMPSVTTTSQTQRVGTEGCKSIYPMAASVSTYQGVWRAIGRV</sequence>
<evidence type="ECO:0000256" key="1">
    <source>
        <dbReference type="SAM" id="MobiDB-lite"/>
    </source>
</evidence>
<feature type="region of interest" description="Disordered" evidence="1">
    <location>
        <begin position="1"/>
        <end position="24"/>
    </location>
</feature>
<dbReference type="AlphaFoldDB" id="A0A0A1UVC6"/>
<dbReference type="HOGENOM" id="CLU_1482328_0_0_1"/>
<comment type="caution">
    <text evidence="2">The sequence shown here is derived from an EMBL/GenBank/DDBJ whole genome shotgun (WGS) entry which is preliminary data.</text>
</comment>
<proteinExistence type="predicted"/>
<gene>
    <name evidence="2" type="ORF">X797_005211</name>
</gene>
<dbReference type="EMBL" id="JELW01000007">
    <property type="protein sequence ID" value="EXV01694.1"/>
    <property type="molecule type" value="Genomic_DNA"/>
</dbReference>
<name>A0A0A1UVC6_9HYPO</name>
<evidence type="ECO:0000313" key="2">
    <source>
        <dbReference type="EMBL" id="EXV01694.1"/>
    </source>
</evidence>